<sequence length="237" mass="27995">MKTLIILTIGLLMPILNFGQSELAMTSATDGFVNVRANKSTDSKILFKIKETEFFLCEPTEDNWWKIDNFYTKTGFVHKSKIQLIKDLKEKQQRALIINSINQLRDYRIKYDSLRLILPNEEIKELLSEFENFEETNYTPLLPFLSGLFCKNKDIDLLDNYLKIMNDNQKSANEMPAWSLGDCYLCQPDLVIKRIDNYRGKDREYLWSMLTLGFENVTWKKESEIEDYDELKNRLNK</sequence>
<dbReference type="RefSeq" id="WP_301202519.1">
    <property type="nucleotide sequence ID" value="NZ_JAPDPI010000077.1"/>
</dbReference>
<evidence type="ECO:0000313" key="1">
    <source>
        <dbReference type="EMBL" id="MCW3807995.1"/>
    </source>
</evidence>
<dbReference type="AlphaFoldDB" id="A0AAE3SLL5"/>
<comment type="caution">
    <text evidence="1">The sequence shown here is derived from an EMBL/GenBank/DDBJ whole genome shotgun (WGS) entry which is preliminary data.</text>
</comment>
<keyword evidence="2" id="KW-1185">Reference proteome</keyword>
<accession>A0AAE3SLL5</accession>
<reference evidence="1" key="1">
    <citation type="submission" date="2022-10" db="EMBL/GenBank/DDBJ databases">
        <authorList>
            <person name="Yu W.X."/>
        </authorList>
    </citation>
    <scope>NUCLEOTIDE SEQUENCE</scope>
    <source>
        <strain evidence="1">D04</strain>
    </source>
</reference>
<evidence type="ECO:0000313" key="2">
    <source>
        <dbReference type="Proteomes" id="UP001207408"/>
    </source>
</evidence>
<dbReference type="Gene3D" id="2.30.30.40">
    <property type="entry name" value="SH3 Domains"/>
    <property type="match status" value="1"/>
</dbReference>
<protein>
    <submittedName>
        <fullName evidence="1">SH3 domain-containing protein</fullName>
    </submittedName>
</protein>
<dbReference type="Proteomes" id="UP001207408">
    <property type="component" value="Unassembled WGS sequence"/>
</dbReference>
<organism evidence="1 2">
    <name type="scientific">Plebeiibacterium marinum</name>
    <dbReference type="NCBI Taxonomy" id="2992111"/>
    <lineage>
        <taxon>Bacteria</taxon>
        <taxon>Pseudomonadati</taxon>
        <taxon>Bacteroidota</taxon>
        <taxon>Bacteroidia</taxon>
        <taxon>Marinilabiliales</taxon>
        <taxon>Marinilabiliaceae</taxon>
        <taxon>Plebeiibacterium</taxon>
    </lineage>
</organism>
<dbReference type="EMBL" id="JAPDPI010000077">
    <property type="protein sequence ID" value="MCW3807995.1"/>
    <property type="molecule type" value="Genomic_DNA"/>
</dbReference>
<proteinExistence type="predicted"/>
<name>A0AAE3SLL5_9BACT</name>
<gene>
    <name evidence="1" type="ORF">OM074_20395</name>
</gene>